<evidence type="ECO:0000313" key="3">
    <source>
        <dbReference type="Proteomes" id="UP000077748"/>
    </source>
</evidence>
<evidence type="ECO:0008006" key="4">
    <source>
        <dbReference type="Google" id="ProtNLM"/>
    </source>
</evidence>
<dbReference type="AlphaFoldDB" id="A0A1A9KMP8"/>
<organism evidence="2 3">
    <name type="scientific">Pseudomonas citronellolis</name>
    <dbReference type="NCBI Taxonomy" id="53408"/>
    <lineage>
        <taxon>Bacteria</taxon>
        <taxon>Pseudomonadati</taxon>
        <taxon>Pseudomonadota</taxon>
        <taxon>Gammaproteobacteria</taxon>
        <taxon>Pseudomonadales</taxon>
        <taxon>Pseudomonadaceae</taxon>
        <taxon>Pseudomonas</taxon>
    </lineage>
</organism>
<reference evidence="2 3" key="1">
    <citation type="submission" date="2016-05" db="EMBL/GenBank/DDBJ databases">
        <title>Genome Sequence of Pseudomonas citronellolis Strain SJTE-3, an Estrogens and Persistent Organic Pollutants degradation strain.</title>
        <authorList>
            <person name="Liang R."/>
        </authorList>
    </citation>
    <scope>NUCLEOTIDE SEQUENCE [LARGE SCALE GENOMIC DNA]</scope>
    <source>
        <strain evidence="2 3">SJTE-3</strain>
        <plasmid evidence="3">Plasmid prbl16</plasmid>
    </source>
</reference>
<evidence type="ECO:0000313" key="2">
    <source>
        <dbReference type="EMBL" id="ANI18805.1"/>
    </source>
</evidence>
<dbReference type="Proteomes" id="UP000077748">
    <property type="component" value="Plasmid pRBL16"/>
</dbReference>
<dbReference type="EMBL" id="CP015879">
    <property type="protein sequence ID" value="ANI18805.1"/>
    <property type="molecule type" value="Genomic_DNA"/>
</dbReference>
<dbReference type="RefSeq" id="WP_019486168.1">
    <property type="nucleotide sequence ID" value="NZ_CP015879.1"/>
</dbReference>
<dbReference type="GeneID" id="93444842"/>
<keyword evidence="2" id="KW-0614">Plasmid</keyword>
<accession>A0A1A9KMP8</accession>
<sequence length="456" mass="50363">MQRQSITEFLHEKVYPEIDAVSSGLLDHLKPTKLQTSGTYRMLCPACGMHEAFHHPGTHLIHCPRKKNCGESTSLWDVMEKSGYSRKEIVERLCELARVDPPSNKNPEGRINGSPAPLSPGRAIIQATQILARKYPDLLQQLQTDRGYNDEQMATMRLGVYSSPEEVLALLEERGISREVAIAKGYILVEENNPSKYRRTMNNRVIGYWPHPDGDVRLWGRLPSGKGDRWNKKYMFADSLKKDTPYLFSMRKPGPLIAVEGTFDGWSIQFMGFWGTAIGQASINAGQAAFLAGEGVTEVAHMVDGDIAGYEGGIVSIRNCEPAGIVTAIVPLGQGMDDPDALRKAGRTAEFEKLIAARMNAGEFLARMCHTYASESPPNISGIRKIHAIVPMLTPVSTKHWKDWSQTLGVSEPKDVASVRLLSSLVDGGFDLDEALALVLKRTGFRITLTQETVNG</sequence>
<gene>
    <name evidence="2" type="ORF">A9C11_32625</name>
</gene>
<evidence type="ECO:0000256" key="1">
    <source>
        <dbReference type="SAM" id="MobiDB-lite"/>
    </source>
</evidence>
<geneLocation type="plasmid" evidence="3">
    <name>prbl16</name>
</geneLocation>
<name>A0A1A9KMP8_9PSED</name>
<dbReference type="SUPFAM" id="SSF56731">
    <property type="entry name" value="DNA primase core"/>
    <property type="match status" value="1"/>
</dbReference>
<proteinExistence type="predicted"/>
<feature type="region of interest" description="Disordered" evidence="1">
    <location>
        <begin position="99"/>
        <end position="118"/>
    </location>
</feature>
<protein>
    <recommendedName>
        <fullName evidence="4">DNA primase</fullName>
    </recommendedName>
</protein>
<dbReference type="Gene3D" id="3.40.1360.10">
    <property type="match status" value="1"/>
</dbReference>